<dbReference type="Pfam" id="PF02259">
    <property type="entry name" value="FAT"/>
    <property type="match status" value="1"/>
</dbReference>
<evidence type="ECO:0000256" key="8">
    <source>
        <dbReference type="ARBA" id="ARBA00022777"/>
    </source>
</evidence>
<dbReference type="EMBL" id="CBTN010000081">
    <property type="protein sequence ID" value="CDH60016.1"/>
    <property type="molecule type" value="Genomic_DNA"/>
</dbReference>
<comment type="catalytic activity">
    <reaction evidence="12">
        <text>L-threonyl-[protein] + ATP = O-phospho-L-threonyl-[protein] + ADP + H(+)</text>
        <dbReference type="Rhea" id="RHEA:46608"/>
        <dbReference type="Rhea" id="RHEA-COMP:11060"/>
        <dbReference type="Rhea" id="RHEA-COMP:11605"/>
        <dbReference type="ChEBI" id="CHEBI:15378"/>
        <dbReference type="ChEBI" id="CHEBI:30013"/>
        <dbReference type="ChEBI" id="CHEBI:30616"/>
        <dbReference type="ChEBI" id="CHEBI:61977"/>
        <dbReference type="ChEBI" id="CHEBI:456216"/>
        <dbReference type="EC" id="2.7.11.1"/>
    </reaction>
</comment>
<dbReference type="SUPFAM" id="SSF48452">
    <property type="entry name" value="TPR-like"/>
    <property type="match status" value="1"/>
</dbReference>
<dbReference type="PROSITE" id="PS00916">
    <property type="entry name" value="PI3_4_KINASE_2"/>
    <property type="match status" value="1"/>
</dbReference>
<keyword evidence="6" id="KW-0547">Nucleotide-binding</keyword>
<reference evidence="17" key="1">
    <citation type="submission" date="2013-08" db="EMBL/GenBank/DDBJ databases">
        <title>Gene expansion shapes genome architecture in the human pathogen Lichtheimia corymbifera: an evolutionary genomics analysis in the ancient terrestrial Mucorales (Mucoromycotina).</title>
        <authorList>
            <person name="Schwartze V.U."/>
            <person name="Winter S."/>
            <person name="Shelest E."/>
            <person name="Marcet-Houben M."/>
            <person name="Horn F."/>
            <person name="Wehner S."/>
            <person name="Hoffmann K."/>
            <person name="Riege K."/>
            <person name="Sammeth M."/>
            <person name="Nowrousian M."/>
            <person name="Valiante V."/>
            <person name="Linde J."/>
            <person name="Jacobsen I.D."/>
            <person name="Marz M."/>
            <person name="Brakhage A.A."/>
            <person name="Gabaldon T."/>
            <person name="Bocker S."/>
            <person name="Voigt K."/>
        </authorList>
    </citation>
    <scope>NUCLEOTIDE SEQUENCE [LARGE SCALE GENOMIC DNA]</scope>
    <source>
        <strain evidence="17">FSU 9682</strain>
    </source>
</reference>
<evidence type="ECO:0000259" key="16">
    <source>
        <dbReference type="PROSITE" id="PS51190"/>
    </source>
</evidence>
<evidence type="ECO:0000256" key="11">
    <source>
        <dbReference type="ARBA" id="ARBA00023242"/>
    </source>
</evidence>
<evidence type="ECO:0000313" key="17">
    <source>
        <dbReference type="EMBL" id="CDH60016.1"/>
    </source>
</evidence>
<dbReference type="InterPro" id="IPR003151">
    <property type="entry name" value="PIK-rel_kinase_FAT"/>
</dbReference>
<evidence type="ECO:0000256" key="9">
    <source>
        <dbReference type="ARBA" id="ARBA00022840"/>
    </source>
</evidence>
<dbReference type="VEuPathDB" id="FungiDB:LCOR_10815.1"/>
<dbReference type="GO" id="GO:0000723">
    <property type="term" value="P:telomere maintenance"/>
    <property type="evidence" value="ECO:0007669"/>
    <property type="project" value="TreeGrafter"/>
</dbReference>
<keyword evidence="11" id="KW-0539">Nucleus</keyword>
<dbReference type="PROSITE" id="PS51190">
    <property type="entry name" value="FATC"/>
    <property type="match status" value="1"/>
</dbReference>
<dbReference type="InterPro" id="IPR003152">
    <property type="entry name" value="FATC_dom"/>
</dbReference>
<keyword evidence="10" id="KW-0234">DNA repair</keyword>
<keyword evidence="7" id="KW-0227">DNA damage</keyword>
<dbReference type="Pfam" id="PF08064">
    <property type="entry name" value="UME"/>
    <property type="match status" value="1"/>
</dbReference>
<comment type="subcellular location">
    <subcellularLocation>
        <location evidence="1">Nucleus</location>
    </subcellularLocation>
</comment>
<dbReference type="Gene3D" id="1.25.40.10">
    <property type="entry name" value="Tetratricopeptide repeat domain"/>
    <property type="match status" value="2"/>
</dbReference>
<keyword evidence="18" id="KW-1185">Reference proteome</keyword>
<dbReference type="SMART" id="SM00146">
    <property type="entry name" value="PI3Kc"/>
    <property type="match status" value="1"/>
</dbReference>
<evidence type="ECO:0000256" key="10">
    <source>
        <dbReference type="ARBA" id="ARBA00023204"/>
    </source>
</evidence>
<dbReference type="Pfam" id="PF23593">
    <property type="entry name" value="HEAT_ATR"/>
    <property type="match status" value="1"/>
</dbReference>
<dbReference type="GO" id="GO:0004674">
    <property type="term" value="F:protein serine/threonine kinase activity"/>
    <property type="evidence" value="ECO:0007669"/>
    <property type="project" value="UniProtKB-KW"/>
</dbReference>
<dbReference type="SMART" id="SM01343">
    <property type="entry name" value="FATC"/>
    <property type="match status" value="1"/>
</dbReference>
<evidence type="ECO:0000256" key="2">
    <source>
        <dbReference type="ARBA" id="ARBA00010769"/>
    </source>
</evidence>
<evidence type="ECO:0000256" key="4">
    <source>
        <dbReference type="ARBA" id="ARBA00022527"/>
    </source>
</evidence>
<dbReference type="PROSITE" id="PS51189">
    <property type="entry name" value="FAT"/>
    <property type="match status" value="1"/>
</dbReference>
<evidence type="ECO:0000313" key="18">
    <source>
        <dbReference type="Proteomes" id="UP000027586"/>
    </source>
</evidence>
<dbReference type="InterPro" id="IPR011009">
    <property type="entry name" value="Kinase-like_dom_sf"/>
</dbReference>
<feature type="domain" description="FAT" evidence="15">
    <location>
        <begin position="1056"/>
        <end position="1587"/>
    </location>
</feature>
<comment type="similarity">
    <text evidence="2">Belongs to the PI3/PI4-kinase family. ATM subfamily.</text>
</comment>
<evidence type="ECO:0000256" key="6">
    <source>
        <dbReference type="ARBA" id="ARBA00022741"/>
    </source>
</evidence>
<evidence type="ECO:0000259" key="14">
    <source>
        <dbReference type="PROSITE" id="PS50290"/>
    </source>
</evidence>
<evidence type="ECO:0000256" key="5">
    <source>
        <dbReference type="ARBA" id="ARBA00022679"/>
    </source>
</evidence>
<evidence type="ECO:0000256" key="3">
    <source>
        <dbReference type="ARBA" id="ARBA00012513"/>
    </source>
</evidence>
<dbReference type="InterPro" id="IPR014009">
    <property type="entry name" value="PIK_FAT"/>
</dbReference>
<keyword evidence="4" id="KW-0723">Serine/threonine-protein kinase</keyword>
<dbReference type="EC" id="2.7.11.1" evidence="3"/>
<gene>
    <name evidence="17" type="ORF">LCOR_10815.1</name>
</gene>
<dbReference type="PANTHER" id="PTHR11139">
    <property type="entry name" value="ATAXIA TELANGIECTASIA MUTATED ATM -RELATED"/>
    <property type="match status" value="1"/>
</dbReference>
<comment type="caution">
    <text evidence="17">The sequence shown here is derived from an EMBL/GenBank/DDBJ whole genome shotgun (WGS) entry which is preliminary data.</text>
</comment>
<dbReference type="Gene3D" id="3.30.1010.10">
    <property type="entry name" value="Phosphatidylinositol 3-kinase Catalytic Subunit, Chain A, domain 4"/>
    <property type="match status" value="1"/>
</dbReference>
<evidence type="ECO:0000256" key="12">
    <source>
        <dbReference type="ARBA" id="ARBA00047899"/>
    </source>
</evidence>
<dbReference type="GO" id="GO:0006281">
    <property type="term" value="P:DNA repair"/>
    <property type="evidence" value="ECO:0007669"/>
    <property type="project" value="UniProtKB-KW"/>
</dbReference>
<feature type="domain" description="PI3K/PI4K catalytic" evidence="14">
    <location>
        <begin position="1692"/>
        <end position="2015"/>
    </location>
</feature>
<dbReference type="InterPro" id="IPR056802">
    <property type="entry name" value="ATR-like_M-HEAT"/>
</dbReference>
<dbReference type="OrthoDB" id="381190at2759"/>
<dbReference type="InterPro" id="IPR016024">
    <property type="entry name" value="ARM-type_fold"/>
</dbReference>
<dbReference type="CDD" id="cd00892">
    <property type="entry name" value="PIKKc_ATR"/>
    <property type="match status" value="1"/>
</dbReference>
<organism evidence="17 18">
    <name type="scientific">Lichtheimia corymbifera JMRC:FSU:9682</name>
    <dbReference type="NCBI Taxonomy" id="1263082"/>
    <lineage>
        <taxon>Eukaryota</taxon>
        <taxon>Fungi</taxon>
        <taxon>Fungi incertae sedis</taxon>
        <taxon>Mucoromycota</taxon>
        <taxon>Mucoromycotina</taxon>
        <taxon>Mucoromycetes</taxon>
        <taxon>Mucorales</taxon>
        <taxon>Lichtheimiaceae</taxon>
        <taxon>Lichtheimia</taxon>
    </lineage>
</organism>
<dbReference type="PANTHER" id="PTHR11139:SF125">
    <property type="entry name" value="SERINE_THREONINE-PROTEIN KINASE MEC1"/>
    <property type="match status" value="1"/>
</dbReference>
<protein>
    <recommendedName>
        <fullName evidence="3">non-specific serine/threonine protein kinase</fullName>
        <ecNumber evidence="3">2.7.11.1</ecNumber>
    </recommendedName>
</protein>
<dbReference type="GO" id="GO:0005524">
    <property type="term" value="F:ATP binding"/>
    <property type="evidence" value="ECO:0007669"/>
    <property type="project" value="UniProtKB-KW"/>
</dbReference>
<dbReference type="Pfam" id="PF00454">
    <property type="entry name" value="PI3_PI4_kinase"/>
    <property type="match status" value="1"/>
</dbReference>
<dbReference type="GO" id="GO:0005634">
    <property type="term" value="C:nucleus"/>
    <property type="evidence" value="ECO:0007669"/>
    <property type="project" value="UniProtKB-SubCell"/>
</dbReference>
<evidence type="ECO:0000256" key="13">
    <source>
        <dbReference type="ARBA" id="ARBA00048679"/>
    </source>
</evidence>
<dbReference type="GO" id="GO:0000077">
    <property type="term" value="P:DNA damage checkpoint signaling"/>
    <property type="evidence" value="ECO:0007669"/>
    <property type="project" value="TreeGrafter"/>
</dbReference>
<name>A0A068SFK9_9FUNG</name>
<dbReference type="Pfam" id="PF02260">
    <property type="entry name" value="FATC"/>
    <property type="match status" value="1"/>
</dbReference>
<dbReference type="InterPro" id="IPR050517">
    <property type="entry name" value="DDR_Repair_Kinase"/>
</dbReference>
<evidence type="ECO:0000256" key="1">
    <source>
        <dbReference type="ARBA" id="ARBA00004123"/>
    </source>
</evidence>
<keyword evidence="9" id="KW-0067">ATP-binding</keyword>
<dbReference type="InterPro" id="IPR012993">
    <property type="entry name" value="UME"/>
</dbReference>
<dbReference type="InterPro" id="IPR018936">
    <property type="entry name" value="PI3/4_kinase_CS"/>
</dbReference>
<dbReference type="SUPFAM" id="SSF48371">
    <property type="entry name" value="ARM repeat"/>
    <property type="match status" value="1"/>
</dbReference>
<dbReference type="InterPro" id="IPR011990">
    <property type="entry name" value="TPR-like_helical_dom_sf"/>
</dbReference>
<keyword evidence="8 17" id="KW-0418">Kinase</keyword>
<dbReference type="GO" id="GO:0005694">
    <property type="term" value="C:chromosome"/>
    <property type="evidence" value="ECO:0007669"/>
    <property type="project" value="TreeGrafter"/>
</dbReference>
<proteinExistence type="inferred from homology"/>
<dbReference type="InterPro" id="IPR036940">
    <property type="entry name" value="PI3/4_kinase_cat_sf"/>
</dbReference>
<evidence type="ECO:0000259" key="15">
    <source>
        <dbReference type="PROSITE" id="PS51189"/>
    </source>
</evidence>
<feature type="domain" description="FATC" evidence="16">
    <location>
        <begin position="1992"/>
        <end position="2024"/>
    </location>
</feature>
<keyword evidence="5" id="KW-0808">Transferase</keyword>
<dbReference type="Pfam" id="PF25030">
    <property type="entry name" value="M-HEAT_ATR"/>
    <property type="match status" value="1"/>
</dbReference>
<accession>A0A068SFK9</accession>
<sequence>MGVEQIVEQQIRDGEDIGEIAATLQEGQDLDMDPDFCSNIIPQLLLHSLSRTYNAHDQYSNAIAIALKEVYKSSALCGRQEAFKLLRIINDLLHARLSKPPYKIDALNKGTVIQNSTAAINVIVNAWGALVEMVHECDPDDMQPLYPNIWSKLIPVSSLALTASPHTAVHLLKVTATLYHKCIPSNLIHPCGSQSENYILVLLQSIKRIIATPNTDIPEHLFHGLAQTIRTWLVLFPPTMLVDVVGMANALETLAMDVKTRSSIDIEDIVFRIAVLLCDHHVSLPWFDGYLKEIQKHRSSSILEKGLEDRITQCTMDDDDASIGLHVSKRLRLDESEFMDTEESADVDGFGQSQAPGLDKEENMKRQWLRNMFTETLSNAMMASDDELEKRSKEVFAIVNMIGTHELDPSQSKVLAEYAAFCISKDDSIIEKLAEMHSLEPINYLRRNMRYILPYLLGGTQDNTQLQSFASMLDMSVRSLCEQGAHHLLVAFLMTDDQLFAERGFDRMRDIFLSDDAPQELLSTRQNKVITLLAMELGVPGKMEKAQQALQTVMRWLKLPVTTSLGDLLSQFFLGISHKIAAFISEKRDPYKRVQNPSALASLNCIIRIMGSAIDTQAHQAIAIIQTVGELPNMQKEAFMLWRTYTEQLSHDELFRRISAIIQGSLAIFPHCPPDIRKRIGEFLVNAINECTSSKGLPEGLPDVPEFEELQRLRQLLDKKRLSTDLNDELASIAERTQSDDILDMLSAAQELARLLELYGNMHQVMVDNRSLLYTALLNLARKSFDHAELQRLTAECLGILGATDPTQVDAKIPEENRPILRNFNNTDENREFICELITKHLIPAFHSAGNEMVQQYIQYAIQMELQQAGFTPESVHNNGTIQSRWNKFPSATQSLLAPLLRSSFQSKWEMVVPDYPIYLSAESYSEWIKRWLYRLVETSKESVRPIFTHCFPVVQGNLGLALTLLPHVVLHVLLSGSDKDRDDIREEIIGVLEHHEEQSRPWSEQMQRASLQVVVMITGHCRRWLRHTQESPLTSNNTSEIKRVHKFLDSIPNGKMAMASFRSKAYAQALMHLELHIKNNQPTTSEVIEFLRQVYAHMEEKDGMAAIFMMFQRNLSVEEEILQFESRGDWEHAKVCYTHALERNPYDSQLLSGYFNCQRQSGDHIGMLGAATKLLQTHQDWFPRINAYRAEAAWKTGDWDMLDMATSLPMERSFDSFLSSAMANIRRGNNLAALSDITNARKDLMEQLATTSKESFPHSHDLILRLQMLHELEQSHIAWEKVEQEGTPDPINELRDTWKKQFLLLSPSYATRRPILELRQTLLFGLRTPEVGKQLVSDDGSIWLKLAKTARKAGDYTMALKATAHAESLGAPYAYMEHAKWYYENHENAKAIRYLQSQDDLDAKATLLLVTYMEATTNDKKAHLSAYRKALEMDPKWEKLYYSIARFYERCMKGSEITEMQQRDYRLCNYAIKYYLEALGAGSKYFYHVMPRVLSIWMQFAAAASGSDSGTQHKSVVDFYNTIISLLRERIPRIEAYKFCLVLPRLVSRLSHEKADTGEILASIISKVFAAYPSTTIWALQPPQESPSVNMRTRANMIISKANTMYKPGSKIPTIIRHAHDFMISFKELAYSQTGGDFDRMSIKSFPKLAKMRNLELCIPTQKAMIPALPESIETEDYNPYAEDLPRIDGFVDRIDIMRSMQRPKKLSLIGTDGKTYAFLCKTNDDLRKDARLMEFSHMINRFLRHDSDARQRALYIRTFGVIPLGEQWGLIEWINNLSPLKVAVGSMLAKNGIDIRRIQLLAKTQLEAASTVEAKYKVFVDTVLPKCPPVFHRWFLNVFPDPNQWFASRCRYIKTLAVMSIVGYILGLGDRHAENILFDSSNGDCVHVDVNMLFDKGQQLNVPEIVPFRLTQNLVDGMGVLGYEGMFRKTCEVTLSVLRHNKIQLLSVFETLLYDPIVEWKRKQNIQAEAKKKMNEISQKINGANDRISHGMSIKEQVQMLISEASDNTRLAQMFVGWAPFI</sequence>
<comment type="catalytic activity">
    <reaction evidence="13">
        <text>L-seryl-[protein] + ATP = O-phospho-L-seryl-[protein] + ADP + H(+)</text>
        <dbReference type="Rhea" id="RHEA:17989"/>
        <dbReference type="Rhea" id="RHEA-COMP:9863"/>
        <dbReference type="Rhea" id="RHEA-COMP:11604"/>
        <dbReference type="ChEBI" id="CHEBI:15378"/>
        <dbReference type="ChEBI" id="CHEBI:29999"/>
        <dbReference type="ChEBI" id="CHEBI:30616"/>
        <dbReference type="ChEBI" id="CHEBI:83421"/>
        <dbReference type="ChEBI" id="CHEBI:456216"/>
        <dbReference type="EC" id="2.7.11.1"/>
    </reaction>
</comment>
<dbReference type="Proteomes" id="UP000027586">
    <property type="component" value="Unassembled WGS sequence"/>
</dbReference>
<evidence type="ECO:0000256" key="7">
    <source>
        <dbReference type="ARBA" id="ARBA00022763"/>
    </source>
</evidence>
<dbReference type="InterPro" id="IPR000403">
    <property type="entry name" value="PI3/4_kinase_cat_dom"/>
</dbReference>
<dbReference type="InterPro" id="IPR057564">
    <property type="entry name" value="HEAT_ATR"/>
</dbReference>
<dbReference type="Gene3D" id="1.10.1070.11">
    <property type="entry name" value="Phosphatidylinositol 3-/4-kinase, catalytic domain"/>
    <property type="match status" value="1"/>
</dbReference>
<dbReference type="STRING" id="1263082.A0A068SFK9"/>
<dbReference type="PROSITE" id="PS50290">
    <property type="entry name" value="PI3_4_KINASE_3"/>
    <property type="match status" value="1"/>
</dbReference>
<dbReference type="SUPFAM" id="SSF56112">
    <property type="entry name" value="Protein kinase-like (PK-like)"/>
    <property type="match status" value="1"/>
</dbReference>